<dbReference type="EMBL" id="JARVKM010000021">
    <property type="protein sequence ID" value="KAK9777452.1"/>
    <property type="molecule type" value="Genomic_DNA"/>
</dbReference>
<evidence type="ECO:0000256" key="1">
    <source>
        <dbReference type="SAM" id="MobiDB-lite"/>
    </source>
</evidence>
<accession>A0ABR2XUN0</accession>
<evidence type="ECO:0000313" key="2">
    <source>
        <dbReference type="EMBL" id="KAK9777452.1"/>
    </source>
</evidence>
<keyword evidence="3" id="KW-1185">Reference proteome</keyword>
<feature type="region of interest" description="Disordered" evidence="1">
    <location>
        <begin position="1"/>
        <end position="40"/>
    </location>
</feature>
<organism evidence="2 3">
    <name type="scientific">Seiridium cardinale</name>
    <dbReference type="NCBI Taxonomy" id="138064"/>
    <lineage>
        <taxon>Eukaryota</taxon>
        <taxon>Fungi</taxon>
        <taxon>Dikarya</taxon>
        <taxon>Ascomycota</taxon>
        <taxon>Pezizomycotina</taxon>
        <taxon>Sordariomycetes</taxon>
        <taxon>Xylariomycetidae</taxon>
        <taxon>Amphisphaeriales</taxon>
        <taxon>Sporocadaceae</taxon>
        <taxon>Seiridium</taxon>
    </lineage>
</organism>
<proteinExistence type="predicted"/>
<dbReference type="Proteomes" id="UP001465668">
    <property type="component" value="Unassembled WGS sequence"/>
</dbReference>
<evidence type="ECO:0000313" key="3">
    <source>
        <dbReference type="Proteomes" id="UP001465668"/>
    </source>
</evidence>
<protein>
    <submittedName>
        <fullName evidence="2">Uncharacterized protein</fullName>
    </submittedName>
</protein>
<reference evidence="2 3" key="1">
    <citation type="submission" date="2024-02" db="EMBL/GenBank/DDBJ databases">
        <title>First draft genome assembly of two strains of Seiridium cardinale.</title>
        <authorList>
            <person name="Emiliani G."/>
            <person name="Scali E."/>
        </authorList>
    </citation>
    <scope>NUCLEOTIDE SEQUENCE [LARGE SCALE GENOMIC DNA]</scope>
    <source>
        <strain evidence="2 3">BM-138-000479</strain>
    </source>
</reference>
<feature type="compositionally biased region" description="Polar residues" evidence="1">
    <location>
        <begin position="11"/>
        <end position="25"/>
    </location>
</feature>
<gene>
    <name evidence="2" type="ORF">SCAR479_05845</name>
</gene>
<feature type="region of interest" description="Disordered" evidence="1">
    <location>
        <begin position="55"/>
        <end position="78"/>
    </location>
</feature>
<name>A0ABR2XUN0_9PEZI</name>
<comment type="caution">
    <text evidence="2">The sequence shown here is derived from an EMBL/GenBank/DDBJ whole genome shotgun (WGS) entry which is preliminary data.</text>
</comment>
<sequence length="147" mass="15974">MDAGGEVPDAQPQTPEQQSRWQMANAQGHDHGPCLRVPSPVSSGPYFRISAYQERPGNLERGQKWSSSGGGQVVSNDKEPMAPINRALFVKQLPTALPLVPTDRDVKISRHSANRPTSTAIGQSSPLARQTLIAMHGNGKVHSTRFR</sequence>